<protein>
    <submittedName>
        <fullName evidence="1">Uncharacterized protein</fullName>
    </submittedName>
</protein>
<comment type="caution">
    <text evidence="1">The sequence shown here is derived from an EMBL/GenBank/DDBJ whole genome shotgun (WGS) entry which is preliminary data.</text>
</comment>
<name>A0AAW0Q9H8_9PEZI</name>
<reference evidence="1 2" key="1">
    <citation type="submission" date="2023-01" db="EMBL/GenBank/DDBJ databases">
        <title>Analysis of 21 Apiospora genomes using comparative genomics revels a genus with tremendous synthesis potential of carbohydrate active enzymes and secondary metabolites.</title>
        <authorList>
            <person name="Sorensen T."/>
        </authorList>
    </citation>
    <scope>NUCLEOTIDE SEQUENCE [LARGE SCALE GENOMIC DNA]</scope>
    <source>
        <strain evidence="1 2">CBS 117206</strain>
    </source>
</reference>
<accession>A0AAW0Q9H8</accession>
<dbReference type="Proteomes" id="UP001392437">
    <property type="component" value="Unassembled WGS sequence"/>
</dbReference>
<keyword evidence="2" id="KW-1185">Reference proteome</keyword>
<gene>
    <name evidence="1" type="ORF">PG999_014262</name>
</gene>
<sequence length="198" mass="21811">MTKNQVTAALRSNLVVACLAHLIRLSIATAWNKALKPIHVLSISAFEAYPIQRNNFRYNKFGGSPATSCWTDHSMVLKLQLPGIGLRSPRSPEESQLRIASKALKAYFRSATGRFNCVTFQLFLFGWTAGLACRTALSPRVHLPESSTGLLVGPTQRLVPVAGCPDVDNNLQKHDLHRPSLSNPKGNDMAMFPQVLYP</sequence>
<dbReference type="AlphaFoldDB" id="A0AAW0Q9H8"/>
<evidence type="ECO:0000313" key="1">
    <source>
        <dbReference type="EMBL" id="KAK8096240.1"/>
    </source>
</evidence>
<proteinExistence type="predicted"/>
<dbReference type="EMBL" id="JAQQWP010000011">
    <property type="protein sequence ID" value="KAK8096240.1"/>
    <property type="molecule type" value="Genomic_DNA"/>
</dbReference>
<evidence type="ECO:0000313" key="2">
    <source>
        <dbReference type="Proteomes" id="UP001392437"/>
    </source>
</evidence>
<organism evidence="1 2">
    <name type="scientific">Apiospora kogelbergensis</name>
    <dbReference type="NCBI Taxonomy" id="1337665"/>
    <lineage>
        <taxon>Eukaryota</taxon>
        <taxon>Fungi</taxon>
        <taxon>Dikarya</taxon>
        <taxon>Ascomycota</taxon>
        <taxon>Pezizomycotina</taxon>
        <taxon>Sordariomycetes</taxon>
        <taxon>Xylariomycetidae</taxon>
        <taxon>Amphisphaeriales</taxon>
        <taxon>Apiosporaceae</taxon>
        <taxon>Apiospora</taxon>
    </lineage>
</organism>